<dbReference type="STRING" id="334426.A0A0R3PD43"/>
<evidence type="ECO:0000313" key="1">
    <source>
        <dbReference type="EMBL" id="VDM53401.1"/>
    </source>
</evidence>
<dbReference type="WBParaSite" id="ACOC_0000181501-mRNA-1">
    <property type="protein sequence ID" value="ACOC_0000181501-mRNA-1"/>
    <property type="gene ID" value="ACOC_0000181501"/>
</dbReference>
<protein>
    <submittedName>
        <fullName evidence="3">RRM domain-containing protein</fullName>
    </submittedName>
</protein>
<accession>A0A0R3PD43</accession>
<sequence>MLVLHILPKKDSPEHGWMRTLSSVHGFIRQGVLLDNALDRFAAVTKNANDPYTVYRNVAQWIARATNKICLEKNPSFKPYDLRVGSGSDVPTNMKIDQDTIQTVVRTVLAGQQNPPLLHRNESAVLVSGFPSSLNEFGIAQLFRGLKVTAVSLESDSAVVTFATKFLALQACALHSKRLDRLHTLRVEPLLMEVQEQLALTKLRKG</sequence>
<reference evidence="3" key="1">
    <citation type="submission" date="2017-02" db="UniProtKB">
        <authorList>
            <consortium name="WormBaseParasite"/>
        </authorList>
    </citation>
    <scope>IDENTIFICATION</scope>
</reference>
<evidence type="ECO:0000313" key="3">
    <source>
        <dbReference type="WBParaSite" id="ACOC_0000181501-mRNA-1"/>
    </source>
</evidence>
<dbReference type="OMA" id="PWALICS"/>
<dbReference type="Proteomes" id="UP000267027">
    <property type="component" value="Unassembled WGS sequence"/>
</dbReference>
<gene>
    <name evidence="1" type="ORF">ACOC_LOCUS1816</name>
</gene>
<name>A0A0R3PD43_ANGCS</name>
<proteinExistence type="predicted"/>
<dbReference type="EMBL" id="UYYA01000301">
    <property type="protein sequence ID" value="VDM53401.1"/>
    <property type="molecule type" value="Genomic_DNA"/>
</dbReference>
<keyword evidence="2" id="KW-1185">Reference proteome</keyword>
<reference evidence="1 2" key="2">
    <citation type="submission" date="2018-11" db="EMBL/GenBank/DDBJ databases">
        <authorList>
            <consortium name="Pathogen Informatics"/>
        </authorList>
    </citation>
    <scope>NUCLEOTIDE SEQUENCE [LARGE SCALE GENOMIC DNA]</scope>
    <source>
        <strain evidence="1 2">Costa Rica</strain>
    </source>
</reference>
<dbReference type="InterPro" id="IPR035979">
    <property type="entry name" value="RBD_domain_sf"/>
</dbReference>
<organism evidence="3">
    <name type="scientific">Angiostrongylus costaricensis</name>
    <name type="common">Nematode worm</name>
    <dbReference type="NCBI Taxonomy" id="334426"/>
    <lineage>
        <taxon>Eukaryota</taxon>
        <taxon>Metazoa</taxon>
        <taxon>Ecdysozoa</taxon>
        <taxon>Nematoda</taxon>
        <taxon>Chromadorea</taxon>
        <taxon>Rhabditida</taxon>
        <taxon>Rhabditina</taxon>
        <taxon>Rhabditomorpha</taxon>
        <taxon>Strongyloidea</taxon>
        <taxon>Metastrongylidae</taxon>
        <taxon>Angiostrongylus</taxon>
    </lineage>
</organism>
<evidence type="ECO:0000313" key="2">
    <source>
        <dbReference type="Proteomes" id="UP000267027"/>
    </source>
</evidence>
<dbReference type="GO" id="GO:0003676">
    <property type="term" value="F:nucleic acid binding"/>
    <property type="evidence" value="ECO:0007669"/>
    <property type="project" value="InterPro"/>
</dbReference>
<dbReference type="SUPFAM" id="SSF54928">
    <property type="entry name" value="RNA-binding domain, RBD"/>
    <property type="match status" value="1"/>
</dbReference>
<dbReference type="AlphaFoldDB" id="A0A0R3PD43"/>
<dbReference type="OrthoDB" id="5800150at2759"/>